<protein>
    <submittedName>
        <fullName evidence="2">Uncharacterized protein</fullName>
    </submittedName>
</protein>
<feature type="region of interest" description="Disordered" evidence="1">
    <location>
        <begin position="195"/>
        <end position="249"/>
    </location>
</feature>
<feature type="compositionally biased region" description="Acidic residues" evidence="1">
    <location>
        <begin position="195"/>
        <end position="206"/>
    </location>
</feature>
<proteinExistence type="predicted"/>
<feature type="region of interest" description="Disordered" evidence="1">
    <location>
        <begin position="73"/>
        <end position="97"/>
    </location>
</feature>
<dbReference type="Proteomes" id="UP001642260">
    <property type="component" value="Unassembled WGS sequence"/>
</dbReference>
<organism evidence="2 3">
    <name type="scientific">Eruca vesicaria subsp. sativa</name>
    <name type="common">Garden rocket</name>
    <name type="synonym">Eruca sativa</name>
    <dbReference type="NCBI Taxonomy" id="29727"/>
    <lineage>
        <taxon>Eukaryota</taxon>
        <taxon>Viridiplantae</taxon>
        <taxon>Streptophyta</taxon>
        <taxon>Embryophyta</taxon>
        <taxon>Tracheophyta</taxon>
        <taxon>Spermatophyta</taxon>
        <taxon>Magnoliopsida</taxon>
        <taxon>eudicotyledons</taxon>
        <taxon>Gunneridae</taxon>
        <taxon>Pentapetalae</taxon>
        <taxon>rosids</taxon>
        <taxon>malvids</taxon>
        <taxon>Brassicales</taxon>
        <taxon>Brassicaceae</taxon>
        <taxon>Brassiceae</taxon>
        <taxon>Eruca</taxon>
    </lineage>
</organism>
<reference evidence="2 3" key="1">
    <citation type="submission" date="2022-03" db="EMBL/GenBank/DDBJ databases">
        <authorList>
            <person name="Macdonald S."/>
            <person name="Ahmed S."/>
            <person name="Newling K."/>
        </authorList>
    </citation>
    <scope>NUCLEOTIDE SEQUENCE [LARGE SCALE GENOMIC DNA]</scope>
</reference>
<accession>A0ABC8KHE4</accession>
<sequence length="249" mass="26859">MESEIEASQITSPLEIPCTVSDAAVISPPLPLSCMSSLALMDSSNGSQVVVNSLSVSSPTAQLENQEMKASDINNTMPSEIPPQETDAHDLPSGPSDDLEVCSRNPTMLTKSFSSPSLQENPADPLNSVTTFSTLVDSQSTPIDTSIMEFSSSNIINNEVLESLVFDPVTTTPNQCAFESPSRFRVLGDVDEAENETSSDVDEAENETSSSFSLTRGGRESKPLIKYQNMEWQTARGRGKRGRGRGSYH</sequence>
<evidence type="ECO:0000313" key="3">
    <source>
        <dbReference type="Proteomes" id="UP001642260"/>
    </source>
</evidence>
<feature type="compositionally biased region" description="Basic residues" evidence="1">
    <location>
        <begin position="237"/>
        <end position="249"/>
    </location>
</feature>
<name>A0ABC8KHE4_ERUVS</name>
<dbReference type="AlphaFoldDB" id="A0ABC8KHE4"/>
<dbReference type="EMBL" id="CAKOAT010203932">
    <property type="protein sequence ID" value="CAH8355140.1"/>
    <property type="molecule type" value="Genomic_DNA"/>
</dbReference>
<comment type="caution">
    <text evidence="2">The sequence shown here is derived from an EMBL/GenBank/DDBJ whole genome shotgun (WGS) entry which is preliminary data.</text>
</comment>
<keyword evidence="3" id="KW-1185">Reference proteome</keyword>
<evidence type="ECO:0000313" key="2">
    <source>
        <dbReference type="EMBL" id="CAH8355140.1"/>
    </source>
</evidence>
<gene>
    <name evidence="2" type="ORF">ERUC_LOCUS20895</name>
</gene>
<evidence type="ECO:0000256" key="1">
    <source>
        <dbReference type="SAM" id="MobiDB-lite"/>
    </source>
</evidence>